<reference evidence="2" key="1">
    <citation type="submission" date="2021-12" db="EMBL/GenBank/DDBJ databases">
        <authorList>
            <person name="Zaccaron A."/>
            <person name="Stergiopoulos I."/>
        </authorList>
    </citation>
    <scope>NUCLEOTIDE SEQUENCE</scope>
    <source>
        <strain evidence="2">Race5_Kim</strain>
    </source>
</reference>
<dbReference type="Proteomes" id="UP000756132">
    <property type="component" value="Chromosome 4"/>
</dbReference>
<dbReference type="Pfam" id="PF10263">
    <property type="entry name" value="SprT-like"/>
    <property type="match status" value="1"/>
</dbReference>
<dbReference type="InterPro" id="IPR006640">
    <property type="entry name" value="SprT-like_domain"/>
</dbReference>
<organism evidence="2 3">
    <name type="scientific">Passalora fulva</name>
    <name type="common">Tomato leaf mold</name>
    <name type="synonym">Cladosporium fulvum</name>
    <dbReference type="NCBI Taxonomy" id="5499"/>
    <lineage>
        <taxon>Eukaryota</taxon>
        <taxon>Fungi</taxon>
        <taxon>Dikarya</taxon>
        <taxon>Ascomycota</taxon>
        <taxon>Pezizomycotina</taxon>
        <taxon>Dothideomycetes</taxon>
        <taxon>Dothideomycetidae</taxon>
        <taxon>Mycosphaerellales</taxon>
        <taxon>Mycosphaerellaceae</taxon>
        <taxon>Fulvia</taxon>
    </lineage>
</organism>
<dbReference type="GO" id="GO:0006950">
    <property type="term" value="P:response to stress"/>
    <property type="evidence" value="ECO:0007669"/>
    <property type="project" value="UniProtKB-ARBA"/>
</dbReference>
<keyword evidence="3" id="KW-1185">Reference proteome</keyword>
<dbReference type="OrthoDB" id="3660832at2759"/>
<sequence length="234" mass="26385">MASLFSKLKNPFPSARHSAMPPIGLYSQDALALVKRHLAWLNTPTSQWSPKRTQALSAYKAWIQQHQVVNDLLRVPSAMSMCHLIRILDDLVFDSTILHYFQFGWRELNNGRSGQTIALYSVRMALIEMDPTLLGQGRLLNSVVSTLLHEMCHAYLFLFSCQGVFCGRRSCLEGSRRYNKEIGRTGHGAAWEQLAWAVEDFGNGLKVLRVDLTVAYAVSFEDEKLKAQEQAVGL</sequence>
<dbReference type="GeneID" id="71984029"/>
<accession>A0A9Q8LES8</accession>
<name>A0A9Q8LES8_PASFU</name>
<gene>
    <name evidence="2" type="ORF">CLAFUR5_04151</name>
</gene>
<dbReference type="RefSeq" id="XP_047760526.1">
    <property type="nucleotide sequence ID" value="XM_047903299.1"/>
</dbReference>
<evidence type="ECO:0000259" key="1">
    <source>
        <dbReference type="Pfam" id="PF10263"/>
    </source>
</evidence>
<reference evidence="2" key="2">
    <citation type="journal article" date="2022" name="Microb. Genom.">
        <title>A chromosome-scale genome assembly of the tomato pathogen Cladosporium fulvum reveals a compartmentalized genome architecture and the presence of a dispensable chromosome.</title>
        <authorList>
            <person name="Zaccaron A.Z."/>
            <person name="Chen L.H."/>
            <person name="Samaras A."/>
            <person name="Stergiopoulos I."/>
        </authorList>
    </citation>
    <scope>NUCLEOTIDE SEQUENCE</scope>
    <source>
        <strain evidence="2">Race5_Kim</strain>
    </source>
</reference>
<dbReference type="EMBL" id="CP090166">
    <property type="protein sequence ID" value="UJO16160.1"/>
    <property type="molecule type" value="Genomic_DNA"/>
</dbReference>
<protein>
    <recommendedName>
        <fullName evidence="1">SprT-like domain-containing protein</fullName>
    </recommendedName>
</protein>
<proteinExistence type="predicted"/>
<feature type="domain" description="SprT-like" evidence="1">
    <location>
        <begin position="84"/>
        <end position="160"/>
    </location>
</feature>
<dbReference type="AlphaFoldDB" id="A0A9Q8LES8"/>
<evidence type="ECO:0000313" key="3">
    <source>
        <dbReference type="Proteomes" id="UP000756132"/>
    </source>
</evidence>
<evidence type="ECO:0000313" key="2">
    <source>
        <dbReference type="EMBL" id="UJO16160.1"/>
    </source>
</evidence>
<dbReference type="KEGG" id="ffu:CLAFUR5_04151"/>